<reference evidence="1" key="1">
    <citation type="submission" date="2020-02" db="EMBL/GenBank/DDBJ databases">
        <authorList>
            <person name="Meier V. D."/>
        </authorList>
    </citation>
    <scope>NUCLEOTIDE SEQUENCE</scope>
    <source>
        <strain evidence="1">AVDCRST_MAG93</strain>
    </source>
</reference>
<proteinExistence type="predicted"/>
<evidence type="ECO:0000313" key="1">
    <source>
        <dbReference type="EMBL" id="CAA9375767.1"/>
    </source>
</evidence>
<feature type="non-terminal residue" evidence="1">
    <location>
        <position position="39"/>
    </location>
</feature>
<dbReference type="EMBL" id="CADCTR010002956">
    <property type="protein sequence ID" value="CAA9375767.1"/>
    <property type="molecule type" value="Genomic_DNA"/>
</dbReference>
<name>A0A6J4N2C2_9CHLR</name>
<sequence>CCWTCWAFFRRRSGSDHHPQSSRVRLNVRFHSLRTSSAG</sequence>
<organism evidence="1">
    <name type="scientific">uncultured Chloroflexia bacterium</name>
    <dbReference type="NCBI Taxonomy" id="1672391"/>
    <lineage>
        <taxon>Bacteria</taxon>
        <taxon>Bacillati</taxon>
        <taxon>Chloroflexota</taxon>
        <taxon>Chloroflexia</taxon>
        <taxon>environmental samples</taxon>
    </lineage>
</organism>
<protein>
    <submittedName>
        <fullName evidence="1">Uncharacterized protein</fullName>
    </submittedName>
</protein>
<gene>
    <name evidence="1" type="ORF">AVDCRST_MAG93-8798</name>
</gene>
<feature type="non-terminal residue" evidence="1">
    <location>
        <position position="1"/>
    </location>
</feature>
<dbReference type="AlphaFoldDB" id="A0A6J4N2C2"/>
<accession>A0A6J4N2C2</accession>